<dbReference type="SMART" id="SM00506">
    <property type="entry name" value="A1pp"/>
    <property type="match status" value="1"/>
</dbReference>
<organism evidence="3 4">
    <name type="scientific">Pleionea litopenaei</name>
    <dbReference type="NCBI Taxonomy" id="3070815"/>
    <lineage>
        <taxon>Bacteria</taxon>
        <taxon>Pseudomonadati</taxon>
        <taxon>Pseudomonadota</taxon>
        <taxon>Gammaproteobacteria</taxon>
        <taxon>Oceanospirillales</taxon>
        <taxon>Pleioneaceae</taxon>
        <taxon>Pleionea</taxon>
    </lineage>
</organism>
<dbReference type="PANTHER" id="PTHR12521">
    <property type="entry name" value="PROTEIN C6ORF130"/>
    <property type="match status" value="1"/>
</dbReference>
<dbReference type="InterPro" id="IPR050892">
    <property type="entry name" value="ADP-ribose_metab_enzymes"/>
</dbReference>
<dbReference type="Gene3D" id="3.40.220.10">
    <property type="entry name" value="Leucine Aminopeptidase, subunit E, domain 1"/>
    <property type="match status" value="1"/>
</dbReference>
<dbReference type="SUPFAM" id="SSF52949">
    <property type="entry name" value="Macro domain-like"/>
    <property type="match status" value="1"/>
</dbReference>
<dbReference type="PROSITE" id="PS51154">
    <property type="entry name" value="MACRO"/>
    <property type="match status" value="1"/>
</dbReference>
<protein>
    <submittedName>
        <fullName evidence="3">Macro domain-containing protein</fullName>
    </submittedName>
</protein>
<dbReference type="EMBL" id="CP133548">
    <property type="protein sequence ID" value="WMS85909.1"/>
    <property type="molecule type" value="Genomic_DNA"/>
</dbReference>
<accession>A0AA51RR35</accession>
<gene>
    <name evidence="3" type="ORF">Q9312_11840</name>
</gene>
<dbReference type="Pfam" id="PF01661">
    <property type="entry name" value="Macro"/>
    <property type="match status" value="1"/>
</dbReference>
<evidence type="ECO:0000259" key="2">
    <source>
        <dbReference type="PROSITE" id="PS51154"/>
    </source>
</evidence>
<dbReference type="GO" id="GO:0140291">
    <property type="term" value="P:peptidyl-glutamate ADP-deribosylation"/>
    <property type="evidence" value="ECO:0007669"/>
    <property type="project" value="TreeGrafter"/>
</dbReference>
<name>A0AA51RR35_9GAMM</name>
<dbReference type="InterPro" id="IPR043472">
    <property type="entry name" value="Macro_dom-like"/>
</dbReference>
<evidence type="ECO:0000313" key="3">
    <source>
        <dbReference type="EMBL" id="WMS85909.1"/>
    </source>
</evidence>
<dbReference type="PANTHER" id="PTHR12521:SF0">
    <property type="entry name" value="ADP-RIBOSE GLYCOHYDROLASE OARD1"/>
    <property type="match status" value="1"/>
</dbReference>
<evidence type="ECO:0000313" key="4">
    <source>
        <dbReference type="Proteomes" id="UP001239782"/>
    </source>
</evidence>
<dbReference type="RefSeq" id="WP_309201061.1">
    <property type="nucleotide sequence ID" value="NZ_CP133548.1"/>
</dbReference>
<comment type="catalytic activity">
    <reaction evidence="1">
        <text>an N-(ADP-alpha-D-ribosyl)-thymidine in DNA + H2O = a thymidine in DNA + ADP-D-ribose</text>
        <dbReference type="Rhea" id="RHEA:71655"/>
        <dbReference type="Rhea" id="RHEA-COMP:13556"/>
        <dbReference type="Rhea" id="RHEA-COMP:18051"/>
        <dbReference type="ChEBI" id="CHEBI:15377"/>
        <dbReference type="ChEBI" id="CHEBI:57967"/>
        <dbReference type="ChEBI" id="CHEBI:137386"/>
        <dbReference type="ChEBI" id="CHEBI:191199"/>
    </reaction>
    <physiologicalReaction direction="left-to-right" evidence="1">
        <dbReference type="Rhea" id="RHEA:71656"/>
    </physiologicalReaction>
</comment>
<dbReference type="KEGG" id="plei:Q9312_11840"/>
<evidence type="ECO:0000256" key="1">
    <source>
        <dbReference type="ARBA" id="ARBA00035885"/>
    </source>
</evidence>
<keyword evidence="4" id="KW-1185">Reference proteome</keyword>
<dbReference type="AlphaFoldDB" id="A0AA51RR35"/>
<feature type="domain" description="Macro" evidence="2">
    <location>
        <begin position="1"/>
        <end position="150"/>
    </location>
</feature>
<dbReference type="Proteomes" id="UP001239782">
    <property type="component" value="Chromosome"/>
</dbReference>
<sequence length="150" mass="16756">MKIIDGNLLDLAEEGMFDVIIHGCNCFCNMGSGIAKQIKERYPEAFQADLATIKGDENKLGSFTFARVKRQTSFVIVNAYTQYAYGRKGCFADYDALARVFVKIKQSYQGRRIAYPLIGAGLAKGDWSIIEPIIDNALKGEDHTLVRYSN</sequence>
<dbReference type="InterPro" id="IPR002589">
    <property type="entry name" value="Macro_dom"/>
</dbReference>
<proteinExistence type="predicted"/>
<reference evidence="3 4" key="1">
    <citation type="submission" date="2023-08" db="EMBL/GenBank/DDBJ databases">
        <title>Pleionea litopenaei sp. nov., isolated from stomach of juvenile Litopenaeus vannamei.</title>
        <authorList>
            <person name="Rho A.M."/>
            <person name="Hwang C.Y."/>
        </authorList>
    </citation>
    <scope>NUCLEOTIDE SEQUENCE [LARGE SCALE GENOMIC DNA]</scope>
    <source>
        <strain evidence="3 4">HL-JVS1</strain>
    </source>
</reference>